<sequence>MPKLNISGLNTTFSELKCSANYALIAPLDNQLIELTQSMLSNTSEHIFLLSKQVDIFFESDHSDHLHTLYDEGKLHPFNLSNDISFAKKRWFSKGILNELKEYTVIKNSCVVVHLSSDMFVDYKTEELKGQLTLYKNFSIAENATVVFLISGANNSDLRRQLLMFNDVIDGVVNMTQEASVYSLEYDFWHHSEGVIAAETINYQRKNNQLIVLTADKDTSQAYGSSATNQDFDEDDVWLVKSAVPAGTKLPAYYKVIEDNDALYEHAFKMKAATLVFAVTRYTDLSLLARECFSLRKQCGRKLKLVIQNVDGVIRHQDECLFLTLGVNLILYSFSEPSRLLSQIQSIQGFQFSRPLPSSIDDVLKYSDSVLHKGYLPLSDFAKQVTKHSDSAANLGVSGVLVVLELLPRIDAIHPLHLFHVKREGDIFSYVDGQVYLYLHACREHDVDSAIKHLFKLDIADFFISKNVIADHFYIQQECRRLAREYQATQVPDYTEQLQENISYIFDGQTPDVATLSAETAEFRKVVRPVSMPIKVILKGEST</sequence>
<accession>A0A7V1D3C9</accession>
<dbReference type="RefSeq" id="WP_304185715.1">
    <property type="nucleotide sequence ID" value="NZ_DRGM01000211.1"/>
</dbReference>
<dbReference type="InterPro" id="IPR017745">
    <property type="entry name" value="BcsE"/>
</dbReference>
<evidence type="ECO:0000256" key="1">
    <source>
        <dbReference type="NCBIfam" id="TIGR03369"/>
    </source>
</evidence>
<name>A0A7V1D3C9_9GAMM</name>
<gene>
    <name evidence="2" type="primary">bcsE</name>
    <name evidence="2" type="ORF">ENH88_22270</name>
</gene>
<dbReference type="EMBL" id="DRGM01000211">
    <property type="protein sequence ID" value="HEA19124.1"/>
    <property type="molecule type" value="Genomic_DNA"/>
</dbReference>
<comment type="caution">
    <text evidence="2">The sequence shown here is derived from an EMBL/GenBank/DDBJ whole genome shotgun (WGS) entry which is preliminary data.</text>
</comment>
<organism evidence="2">
    <name type="scientific">Pseudoalteromonas prydzensis</name>
    <dbReference type="NCBI Taxonomy" id="182141"/>
    <lineage>
        <taxon>Bacteria</taxon>
        <taxon>Pseudomonadati</taxon>
        <taxon>Pseudomonadota</taxon>
        <taxon>Gammaproteobacteria</taxon>
        <taxon>Alteromonadales</taxon>
        <taxon>Pseudoalteromonadaceae</taxon>
        <taxon>Pseudoalteromonas</taxon>
    </lineage>
</organism>
<dbReference type="NCBIfam" id="TIGR03369">
    <property type="entry name" value="cellulose_bcsE"/>
    <property type="match status" value="1"/>
</dbReference>
<dbReference type="Proteomes" id="UP000886188">
    <property type="component" value="Unassembled WGS sequence"/>
</dbReference>
<dbReference type="GO" id="GO:0035438">
    <property type="term" value="F:cyclic-di-GMP binding"/>
    <property type="evidence" value="ECO:0007669"/>
    <property type="project" value="InterPro"/>
</dbReference>
<dbReference type="Pfam" id="PF10995">
    <property type="entry name" value="CBP_BcsE"/>
    <property type="match status" value="1"/>
</dbReference>
<evidence type="ECO:0000313" key="2">
    <source>
        <dbReference type="EMBL" id="HEA19124.1"/>
    </source>
</evidence>
<dbReference type="AlphaFoldDB" id="A0A7V1D3C9"/>
<reference evidence="2" key="1">
    <citation type="journal article" date="2020" name="mSystems">
        <title>Genome- and Community-Level Interaction Insights into Carbon Utilization and Element Cycling Functions of Hydrothermarchaeota in Hydrothermal Sediment.</title>
        <authorList>
            <person name="Zhou Z."/>
            <person name="Liu Y."/>
            <person name="Xu W."/>
            <person name="Pan J."/>
            <person name="Luo Z.H."/>
            <person name="Li M."/>
        </authorList>
    </citation>
    <scope>NUCLEOTIDE SEQUENCE [LARGE SCALE GENOMIC DNA]</scope>
    <source>
        <strain evidence="2">HyVt-346</strain>
    </source>
</reference>
<protein>
    <recommendedName>
        <fullName evidence="1">Cellulose biosynthesis protein BcsE</fullName>
    </recommendedName>
</protein>
<proteinExistence type="predicted"/>